<proteinExistence type="predicted"/>
<dbReference type="AlphaFoldDB" id="A0A0F7SMG4"/>
<reference evidence="1" key="1">
    <citation type="submission" date="2014-08" db="EMBL/GenBank/DDBJ databases">
        <authorList>
            <person name="Sharma Rahul"/>
            <person name="Thines Marco"/>
        </authorList>
    </citation>
    <scope>NUCLEOTIDE SEQUENCE</scope>
</reference>
<protein>
    <submittedName>
        <fullName evidence="1">Uncharacterized protein</fullName>
    </submittedName>
</protein>
<organism evidence="1">
    <name type="scientific">Phaffia rhodozyma</name>
    <name type="common">Yeast</name>
    <name type="synonym">Xanthophyllomyces dendrorhous</name>
    <dbReference type="NCBI Taxonomy" id="264483"/>
    <lineage>
        <taxon>Eukaryota</taxon>
        <taxon>Fungi</taxon>
        <taxon>Dikarya</taxon>
        <taxon>Basidiomycota</taxon>
        <taxon>Agaricomycotina</taxon>
        <taxon>Tremellomycetes</taxon>
        <taxon>Cystofilobasidiales</taxon>
        <taxon>Mrakiaceae</taxon>
        <taxon>Phaffia</taxon>
    </lineage>
</organism>
<accession>A0A0F7SMG4</accession>
<name>A0A0F7SMG4_PHARH</name>
<dbReference type="EMBL" id="LN483124">
    <property type="protein sequence ID" value="CED82616.1"/>
    <property type="molecule type" value="Genomic_DNA"/>
</dbReference>
<evidence type="ECO:0000313" key="1">
    <source>
        <dbReference type="EMBL" id="CED82616.1"/>
    </source>
</evidence>
<sequence length="137" mass="15765">MLHSERAYQCREILHLAEFIHLVWLQSKIYSTLIYRMVARLPSRLDFFCPISSFSSLVSLYLLTHTQTEQLALTSTLAVFWPTDQFLVMLPNSCARYLQTGEVLTTVRSQHGQIKRRIATMNKKFALGLCSIKPNGI</sequence>